<dbReference type="NCBIfam" id="NF006685">
    <property type="entry name" value="PRK09230.1"/>
    <property type="match status" value="1"/>
</dbReference>
<keyword evidence="2 4" id="KW-0378">Hydrolase</keyword>
<dbReference type="Gene3D" id="2.30.40.10">
    <property type="entry name" value="Urease, subunit C, domain 1"/>
    <property type="match status" value="1"/>
</dbReference>
<name>A0A2N0Z0A2_9BACI</name>
<evidence type="ECO:0000259" key="3">
    <source>
        <dbReference type="Pfam" id="PF07969"/>
    </source>
</evidence>
<dbReference type="GO" id="GO:0035888">
    <property type="term" value="F:isoguanine deaminase activity"/>
    <property type="evidence" value="ECO:0007669"/>
    <property type="project" value="TreeGrafter"/>
</dbReference>
<evidence type="ECO:0000313" key="5">
    <source>
        <dbReference type="Proteomes" id="UP000233375"/>
    </source>
</evidence>
<reference evidence="4 5" key="1">
    <citation type="journal article" date="2003" name="Int. J. Syst. Evol. Microbiol.">
        <title>Bacillus nealsonii sp. nov., isolated from a spacecraft-assembly facility, whose spores are gamma-radiation resistant.</title>
        <authorList>
            <person name="Venkateswaran K."/>
            <person name="Kempf M."/>
            <person name="Chen F."/>
            <person name="Satomi M."/>
            <person name="Nicholson W."/>
            <person name="Kern R."/>
        </authorList>
    </citation>
    <scope>NUCLEOTIDE SEQUENCE [LARGE SCALE GENOMIC DNA]</scope>
    <source>
        <strain evidence="4 5">FO-92</strain>
    </source>
</reference>
<evidence type="ECO:0000256" key="1">
    <source>
        <dbReference type="ARBA" id="ARBA00022723"/>
    </source>
</evidence>
<dbReference type="GO" id="GO:0004131">
    <property type="term" value="F:cytosine deaminase activity"/>
    <property type="evidence" value="ECO:0007669"/>
    <property type="project" value="UniProtKB-EC"/>
</dbReference>
<dbReference type="InterPro" id="IPR052349">
    <property type="entry name" value="Metallo-hydrolase_Enzymes"/>
</dbReference>
<dbReference type="AlphaFoldDB" id="A0A2N0Z0A2"/>
<dbReference type="SUPFAM" id="SSF51556">
    <property type="entry name" value="Metallo-dependent hydrolases"/>
    <property type="match status" value="1"/>
</dbReference>
<gene>
    <name evidence="4" type="ORF">CWS01_14760</name>
</gene>
<comment type="caution">
    <text evidence="4">The sequence shown here is derived from an EMBL/GenBank/DDBJ whole genome shotgun (WGS) entry which is preliminary data.</text>
</comment>
<dbReference type="CDD" id="cd01293">
    <property type="entry name" value="Bact_CD"/>
    <property type="match status" value="1"/>
</dbReference>
<dbReference type="RefSeq" id="WP_101177956.1">
    <property type="nucleotide sequence ID" value="NZ_PISE01000031.1"/>
</dbReference>
<keyword evidence="1" id="KW-0479">Metal-binding</keyword>
<dbReference type="Pfam" id="PF07969">
    <property type="entry name" value="Amidohydro_3"/>
    <property type="match status" value="1"/>
</dbReference>
<keyword evidence="5" id="KW-1185">Reference proteome</keyword>
<organism evidence="4 5">
    <name type="scientific">Niallia nealsonii</name>
    <dbReference type="NCBI Taxonomy" id="115979"/>
    <lineage>
        <taxon>Bacteria</taxon>
        <taxon>Bacillati</taxon>
        <taxon>Bacillota</taxon>
        <taxon>Bacilli</taxon>
        <taxon>Bacillales</taxon>
        <taxon>Bacillaceae</taxon>
        <taxon>Niallia</taxon>
    </lineage>
</organism>
<dbReference type="GO" id="GO:0006209">
    <property type="term" value="P:cytosine catabolic process"/>
    <property type="evidence" value="ECO:0007669"/>
    <property type="project" value="TreeGrafter"/>
</dbReference>
<dbReference type="PANTHER" id="PTHR32027:SF0">
    <property type="entry name" value="CYTOSINE DEAMINASE"/>
    <property type="match status" value="1"/>
</dbReference>
<evidence type="ECO:0000256" key="2">
    <source>
        <dbReference type="ARBA" id="ARBA00022801"/>
    </source>
</evidence>
<accession>A0A2N0Z0A2</accession>
<evidence type="ECO:0000313" key="4">
    <source>
        <dbReference type="EMBL" id="PKG22935.1"/>
    </source>
</evidence>
<dbReference type="PANTHER" id="PTHR32027">
    <property type="entry name" value="CYTOSINE DEAMINASE"/>
    <property type="match status" value="1"/>
</dbReference>
<dbReference type="NCBIfam" id="NF005748">
    <property type="entry name" value="PRK07572.1"/>
    <property type="match status" value="1"/>
</dbReference>
<sequence length="424" mass="47909">MIIKNSKLYGKKGLWDIVIKEEKIFSITSSSSVSNEIAENVIDVQGKVVLPPFVEPHIHLDYVLTAGTPRWNQSGTLFEGIQCWSERKVAVQETKEEIKNRALQALQMQMKHGVQHVRTHVDITDPSFMGLEAMLEIKEEIKPWMDLQIVAFPQEGIYAYPKGDELLEEALKMGADVVGAIPHYEFTREDSVSSVKKAIELAYRYGKMVDIHCDEIDDEQSRFLEVVAAESYKLGMGELVTASHTTAMGSYNNAYTYKLFKLLKQANIHFVSLPKANLHLQGRFDTFPKRRGITRVKELLDAGINVCFGLDSIMDPWYPLGDGNLQRVVEVGLHACHMTGYEDIISAYDLITINGAKTLNLQQYEIKEGSKANFIVLDTDNEYDAVRCQPSVLYSVREGKIMVETKPAETQMHASIFSKEFSEN</sequence>
<dbReference type="InterPro" id="IPR013108">
    <property type="entry name" value="Amidohydro_3"/>
</dbReference>
<feature type="domain" description="Amidohydrolase 3" evidence="3">
    <location>
        <begin position="41"/>
        <end position="402"/>
    </location>
</feature>
<dbReference type="EMBL" id="PISE01000031">
    <property type="protein sequence ID" value="PKG22935.1"/>
    <property type="molecule type" value="Genomic_DNA"/>
</dbReference>
<dbReference type="GO" id="GO:0046872">
    <property type="term" value="F:metal ion binding"/>
    <property type="evidence" value="ECO:0007669"/>
    <property type="project" value="UniProtKB-KW"/>
</dbReference>
<protein>
    <submittedName>
        <fullName evidence="4">Cytosine deaminase</fullName>
        <ecNumber evidence="4">3.5.4.1</ecNumber>
    </submittedName>
</protein>
<dbReference type="Gene3D" id="3.20.20.140">
    <property type="entry name" value="Metal-dependent hydrolases"/>
    <property type="match status" value="1"/>
</dbReference>
<dbReference type="InterPro" id="IPR032466">
    <property type="entry name" value="Metal_Hydrolase"/>
</dbReference>
<dbReference type="Proteomes" id="UP000233375">
    <property type="component" value="Unassembled WGS sequence"/>
</dbReference>
<dbReference type="SUPFAM" id="SSF51338">
    <property type="entry name" value="Composite domain of metallo-dependent hydrolases"/>
    <property type="match status" value="1"/>
</dbReference>
<dbReference type="EC" id="3.5.4.1" evidence="4"/>
<dbReference type="FunFam" id="3.20.20.140:FF:000019">
    <property type="entry name" value="Cytosine deaminase"/>
    <property type="match status" value="1"/>
</dbReference>
<proteinExistence type="predicted"/>
<dbReference type="InterPro" id="IPR011059">
    <property type="entry name" value="Metal-dep_hydrolase_composite"/>
</dbReference>
<dbReference type="OrthoDB" id="9815027at2"/>